<accession>A0ABR4HNB2</accession>
<dbReference type="EMBL" id="JBFXLT010000021">
    <property type="protein sequence ID" value="KAL2816659.1"/>
    <property type="molecule type" value="Genomic_DNA"/>
</dbReference>
<name>A0ABR4HNB2_9EURO</name>
<organism evidence="1 2">
    <name type="scientific">Aspergillus granulosus</name>
    <dbReference type="NCBI Taxonomy" id="176169"/>
    <lineage>
        <taxon>Eukaryota</taxon>
        <taxon>Fungi</taxon>
        <taxon>Dikarya</taxon>
        <taxon>Ascomycota</taxon>
        <taxon>Pezizomycotina</taxon>
        <taxon>Eurotiomycetes</taxon>
        <taxon>Eurotiomycetidae</taxon>
        <taxon>Eurotiales</taxon>
        <taxon>Aspergillaceae</taxon>
        <taxon>Aspergillus</taxon>
        <taxon>Aspergillus subgen. Nidulantes</taxon>
    </lineage>
</organism>
<sequence>MLIIFIPYISIGDVPRIMLTTCKRRSTVVHFLETFRPDSDVFVAHFFFSHSDRATLSAKSLFESFTKQILEYLTRLNKSCPGCLGTS</sequence>
<evidence type="ECO:0000313" key="1">
    <source>
        <dbReference type="EMBL" id="KAL2816659.1"/>
    </source>
</evidence>
<dbReference type="Proteomes" id="UP001610334">
    <property type="component" value="Unassembled WGS sequence"/>
</dbReference>
<evidence type="ECO:0000313" key="2">
    <source>
        <dbReference type="Proteomes" id="UP001610334"/>
    </source>
</evidence>
<comment type="caution">
    <text evidence="1">The sequence shown here is derived from an EMBL/GenBank/DDBJ whole genome shotgun (WGS) entry which is preliminary data.</text>
</comment>
<protein>
    <submittedName>
        <fullName evidence="1">Uncharacterized protein</fullName>
    </submittedName>
</protein>
<keyword evidence="2" id="KW-1185">Reference proteome</keyword>
<reference evidence="1 2" key="1">
    <citation type="submission" date="2024-07" db="EMBL/GenBank/DDBJ databases">
        <title>Section-level genome sequencing and comparative genomics of Aspergillus sections Usti and Cavernicolus.</title>
        <authorList>
            <consortium name="Lawrence Berkeley National Laboratory"/>
            <person name="Nybo J.L."/>
            <person name="Vesth T.C."/>
            <person name="Theobald S."/>
            <person name="Frisvad J.C."/>
            <person name="Larsen T.O."/>
            <person name="Kjaerboelling I."/>
            <person name="Rothschild-Mancinelli K."/>
            <person name="Lyhne E.K."/>
            <person name="Kogle M.E."/>
            <person name="Barry K."/>
            <person name="Clum A."/>
            <person name="Na H."/>
            <person name="Ledsgaard L."/>
            <person name="Lin J."/>
            <person name="Lipzen A."/>
            <person name="Kuo A."/>
            <person name="Riley R."/>
            <person name="Mondo S."/>
            <person name="Labutti K."/>
            <person name="Haridas S."/>
            <person name="Pangalinan J."/>
            <person name="Salamov A.A."/>
            <person name="Simmons B.A."/>
            <person name="Magnuson J.K."/>
            <person name="Chen J."/>
            <person name="Drula E."/>
            <person name="Henrissat B."/>
            <person name="Wiebenga A."/>
            <person name="Lubbers R.J."/>
            <person name="Gomes A.C."/>
            <person name="Makela M.R."/>
            <person name="Stajich J."/>
            <person name="Grigoriev I.V."/>
            <person name="Mortensen U.H."/>
            <person name="De Vries R.P."/>
            <person name="Baker S.E."/>
            <person name="Andersen M.R."/>
        </authorList>
    </citation>
    <scope>NUCLEOTIDE SEQUENCE [LARGE SCALE GENOMIC DNA]</scope>
    <source>
        <strain evidence="1 2">CBS 588.65</strain>
    </source>
</reference>
<gene>
    <name evidence="1" type="ORF">BJX63DRAFT_134425</name>
</gene>
<proteinExistence type="predicted"/>